<feature type="compositionally biased region" description="Acidic residues" evidence="1">
    <location>
        <begin position="354"/>
        <end position="372"/>
    </location>
</feature>
<feature type="compositionally biased region" description="Low complexity" evidence="1">
    <location>
        <begin position="620"/>
        <end position="633"/>
    </location>
</feature>
<feature type="region of interest" description="Disordered" evidence="1">
    <location>
        <begin position="129"/>
        <end position="292"/>
    </location>
</feature>
<feature type="compositionally biased region" description="Basic residues" evidence="1">
    <location>
        <begin position="638"/>
        <end position="654"/>
    </location>
</feature>
<sequence>MSRMRSNTSPGSSKSPSMSMASLFSNGAQHQSSRCPLPRLPLVTHAPQNHTFAQRKRVGRGSDFDSESDDSGSEPLKPLPKKHKHANAKSKQTTMKVERAEKVAKADEDFGAVDILSGIDLRAQMAAWERLKDRDGGKQSSRGIRRERGPGRGRGAGPARSQSGAGVGASTAGEEGGNGERKGDADGEAQSSAPPTTPLPRRKTAKQRTAVARLTRQRNLAAKRHVVGAEDVYGDRDRVGAMEDVQLLESEPPPPPKPGSQPKPLPRRESLPTPERAAEPMEPERPRMPLPRRAVVLGDAVLGGTDVMLARSPTRKPLPRVSNLNLNSDRRSYKSSRSTSTREDSTANGIDDSTSSEEDEEEEEVNQEEEETQLPPTLKIGPPRGVRRDEGKGKPLPRSTNVGVVNSNAEAGAQAEADSASHPVEAASTPAPPSQATPAQASLLHAPEGEERSESPCLFMEFDANMDHDLHHANDGEFQFRSSSPTTQTPTVSPTDMQNPLLNPDLTFEVIGGLEAKDIYGEDGDDDGDFDLDALNLAYPDEEAPSPLLPLLLATPNIDSTIDTGVPSSCNKEILMAFEDPEEGAGNDEDWGEGESDLLMYLAYPDEGSLSASANTTTLPHSFSRLPPSSSAPSPSPSKRKRKGNGWFKRKRGTGQRGQSSRAPPALASTTENMTYEEWCRSVLSSVTTSRRRCVSSQVSNVRGDHVGHASTSSEGEFGNSKEPEDVGRRELGVNYGREEAAGEGTASMETPLADDQKTPSEHLKIRIKIPSSLSLKSLLPPLLSPNVDSSSPSTAFTLVVSADVPSSLVLLPAITSTAVSPSSEFPEPEVAAGSPPSPTPMARHAPTPPSTPPSTPAPPPSPIPSYAPRIPITTKRLPAACAGRRCMNLLATELGYGWKMCELCRVQARRYQHVRKYGDGGRCSRSGSEDSRVISEMDVAIQEEKEKGGRNESVGVEKKSVRFADDEEVFVIESRAERHGETVATEVPTQRQSYSNLDRQFTPHLEPSRAMKRFQTVEKLLEMLDEQMKAFLRARNMWVEWRMWMKEGRWASPDADSDVTVEEQRKSPTSKEESGFRTQEINGVAGLTTDANEVEKPDPDNGGKQANDNLDTSRCYASIRAMGVQPPATPRICEDIQMDDELNPLDKPLLRITPLPNDPPLLNDLDGPSEDISPSMLNPLSSSPSPLLVPTGPPLPTVLTDTPSPAVQCPNAPHIYTLASAFTFDGAFSIVAPFCDANIKHGLKTAGVCARIWGVKEMVENVVGIKFEDGTIAAKGRNGEENRDQGSSLMVCDCGCGQSAITIKFHWQSTNDGSMNATSVPPIGPTYASTDTSRPKPDEILPHSTAESSRKNGTKPSMHIIRPSNLNPRPVCIDTTQRDTPSKLKPNQHSLAHCPPERTLNINTRVLRVILTVTILDDPSHPYFPGQQVLVNVVTIC</sequence>
<feature type="region of interest" description="Disordered" evidence="1">
    <location>
        <begin position="612"/>
        <end position="670"/>
    </location>
</feature>
<feature type="region of interest" description="Disordered" evidence="1">
    <location>
        <begin position="1316"/>
        <end position="1390"/>
    </location>
</feature>
<evidence type="ECO:0000313" key="2">
    <source>
        <dbReference type="EMBL" id="KAF9491862.1"/>
    </source>
</evidence>
<feature type="region of interest" description="Disordered" evidence="1">
    <location>
        <begin position="476"/>
        <end position="501"/>
    </location>
</feature>
<dbReference type="Proteomes" id="UP000807025">
    <property type="component" value="Unassembled WGS sequence"/>
</dbReference>
<name>A0A9P5ZP37_PLEER</name>
<feature type="compositionally biased region" description="Basic and acidic residues" evidence="1">
    <location>
        <begin position="720"/>
        <end position="741"/>
    </location>
</feature>
<proteinExistence type="predicted"/>
<feature type="region of interest" description="Disordered" evidence="1">
    <location>
        <begin position="819"/>
        <end position="870"/>
    </location>
</feature>
<feature type="compositionally biased region" description="Pro residues" evidence="1">
    <location>
        <begin position="251"/>
        <end position="264"/>
    </location>
</feature>
<feature type="compositionally biased region" description="Low complexity" evidence="1">
    <location>
        <begin position="691"/>
        <end position="702"/>
    </location>
</feature>
<feature type="compositionally biased region" description="Basic residues" evidence="1">
    <location>
        <begin position="79"/>
        <end position="88"/>
    </location>
</feature>
<feature type="compositionally biased region" description="Basic and acidic residues" evidence="1">
    <location>
        <begin position="266"/>
        <end position="287"/>
    </location>
</feature>
<feature type="compositionally biased region" description="Low complexity" evidence="1">
    <location>
        <begin position="1"/>
        <end position="25"/>
    </location>
</feature>
<accession>A0A9P5ZP37</accession>
<feature type="compositionally biased region" description="Low complexity" evidence="1">
    <location>
        <begin position="406"/>
        <end position="429"/>
    </location>
</feature>
<feature type="region of interest" description="Disordered" evidence="1">
    <location>
        <begin position="1"/>
        <end position="103"/>
    </location>
</feature>
<feature type="region of interest" description="Disordered" evidence="1">
    <location>
        <begin position="308"/>
        <end position="453"/>
    </location>
</feature>
<feature type="compositionally biased region" description="Polar residues" evidence="1">
    <location>
        <begin position="657"/>
        <end position="670"/>
    </location>
</feature>
<evidence type="ECO:0000256" key="1">
    <source>
        <dbReference type="SAM" id="MobiDB-lite"/>
    </source>
</evidence>
<feature type="compositionally biased region" description="Low complexity" evidence="1">
    <location>
        <begin position="482"/>
        <end position="495"/>
    </location>
</feature>
<organism evidence="2 3">
    <name type="scientific">Pleurotus eryngii</name>
    <name type="common">Boletus of the steppes</name>
    <dbReference type="NCBI Taxonomy" id="5323"/>
    <lineage>
        <taxon>Eukaryota</taxon>
        <taxon>Fungi</taxon>
        <taxon>Dikarya</taxon>
        <taxon>Basidiomycota</taxon>
        <taxon>Agaricomycotina</taxon>
        <taxon>Agaricomycetes</taxon>
        <taxon>Agaricomycetidae</taxon>
        <taxon>Agaricales</taxon>
        <taxon>Pleurotineae</taxon>
        <taxon>Pleurotaceae</taxon>
        <taxon>Pleurotus</taxon>
    </lineage>
</organism>
<feature type="region of interest" description="Disordered" evidence="1">
    <location>
        <begin position="691"/>
        <end position="761"/>
    </location>
</feature>
<dbReference type="EMBL" id="MU154611">
    <property type="protein sequence ID" value="KAF9491862.1"/>
    <property type="molecule type" value="Genomic_DNA"/>
</dbReference>
<comment type="caution">
    <text evidence="2">The sequence shown here is derived from an EMBL/GenBank/DDBJ whole genome shotgun (WGS) entry which is preliminary data.</text>
</comment>
<evidence type="ECO:0000313" key="3">
    <source>
        <dbReference type="Proteomes" id="UP000807025"/>
    </source>
</evidence>
<reference evidence="2" key="1">
    <citation type="submission" date="2020-11" db="EMBL/GenBank/DDBJ databases">
        <authorList>
            <consortium name="DOE Joint Genome Institute"/>
            <person name="Ahrendt S."/>
            <person name="Riley R."/>
            <person name="Andreopoulos W."/>
            <person name="Labutti K."/>
            <person name="Pangilinan J."/>
            <person name="Ruiz-Duenas F.J."/>
            <person name="Barrasa J.M."/>
            <person name="Sanchez-Garcia M."/>
            <person name="Camarero S."/>
            <person name="Miyauchi S."/>
            <person name="Serrano A."/>
            <person name="Linde D."/>
            <person name="Babiker R."/>
            <person name="Drula E."/>
            <person name="Ayuso-Fernandez I."/>
            <person name="Pacheco R."/>
            <person name="Padilla G."/>
            <person name="Ferreira P."/>
            <person name="Barriuso J."/>
            <person name="Kellner H."/>
            <person name="Castanera R."/>
            <person name="Alfaro M."/>
            <person name="Ramirez L."/>
            <person name="Pisabarro A.G."/>
            <person name="Kuo A."/>
            <person name="Tritt A."/>
            <person name="Lipzen A."/>
            <person name="He G."/>
            <person name="Yan M."/>
            <person name="Ng V."/>
            <person name="Cullen D."/>
            <person name="Martin F."/>
            <person name="Rosso M.-N."/>
            <person name="Henrissat B."/>
            <person name="Hibbett D."/>
            <person name="Martinez A.T."/>
            <person name="Grigoriev I.V."/>
        </authorList>
    </citation>
    <scope>NUCLEOTIDE SEQUENCE</scope>
    <source>
        <strain evidence="2">ATCC 90797</strain>
    </source>
</reference>
<feature type="compositionally biased region" description="Basic and acidic residues" evidence="1">
    <location>
        <begin position="1063"/>
        <end position="1076"/>
    </location>
</feature>
<feature type="region of interest" description="Disordered" evidence="1">
    <location>
        <begin position="1053"/>
        <end position="1111"/>
    </location>
</feature>
<feature type="compositionally biased region" description="Pro residues" evidence="1">
    <location>
        <begin position="847"/>
        <end position="866"/>
    </location>
</feature>
<protein>
    <submittedName>
        <fullName evidence="2">Uncharacterized protein</fullName>
    </submittedName>
</protein>
<gene>
    <name evidence="2" type="ORF">BDN71DRAFT_1279427</name>
</gene>
<keyword evidence="3" id="KW-1185">Reference proteome</keyword>
<dbReference type="OrthoDB" id="3107628at2759"/>
<dbReference type="PANTHER" id="PTHR24216:SF65">
    <property type="entry name" value="PAXILLIN-LIKE PROTEIN 1"/>
    <property type="match status" value="1"/>
</dbReference>
<dbReference type="PANTHER" id="PTHR24216">
    <property type="entry name" value="PAXILLIN-RELATED"/>
    <property type="match status" value="1"/>
</dbReference>